<dbReference type="CDD" id="cd00167">
    <property type="entry name" value="SANT"/>
    <property type="match status" value="3"/>
</dbReference>
<feature type="domain" description="Myb-like" evidence="2">
    <location>
        <begin position="1"/>
        <end position="55"/>
    </location>
</feature>
<dbReference type="GeneID" id="98182048"/>
<proteinExistence type="predicted"/>
<comment type="caution">
    <text evidence="5">The sequence shown here is derived from an EMBL/GenBank/DDBJ whole genome shotgun (WGS) entry which is preliminary data.</text>
</comment>
<dbReference type="EMBL" id="BAAFSV010000006">
    <property type="protein sequence ID" value="GAB1321096.1"/>
    <property type="molecule type" value="Genomic_DNA"/>
</dbReference>
<reference evidence="5 6" key="1">
    <citation type="submission" date="2024-09" db="EMBL/GenBank/DDBJ databases">
        <title>Itraconazole resistance in Madurella fahalii resulting from another homologue of gene encoding cytochrome P450 14-alpha sterol demethylase (CYP51).</title>
        <authorList>
            <person name="Yoshioka I."/>
            <person name="Fahal A.H."/>
            <person name="Kaneko S."/>
            <person name="Yaguchi T."/>
        </authorList>
    </citation>
    <scope>NUCLEOTIDE SEQUENCE [LARGE SCALE GENOMIC DNA]</scope>
    <source>
        <strain evidence="5 6">IFM 68171</strain>
    </source>
</reference>
<dbReference type="InterPro" id="IPR017930">
    <property type="entry name" value="Myb_dom"/>
</dbReference>
<evidence type="ECO:0000259" key="4">
    <source>
        <dbReference type="PROSITE" id="PS51294"/>
    </source>
</evidence>
<dbReference type="Gene3D" id="1.10.10.60">
    <property type="entry name" value="Homeodomain-like"/>
    <property type="match status" value="3"/>
</dbReference>
<dbReference type="InterPro" id="IPR009057">
    <property type="entry name" value="Homeodomain-like_sf"/>
</dbReference>
<protein>
    <submittedName>
        <fullName evidence="5">Myb-related protein B</fullName>
    </submittedName>
</protein>
<dbReference type="PROSITE" id="PS50090">
    <property type="entry name" value="MYB_LIKE"/>
    <property type="match status" value="3"/>
</dbReference>
<evidence type="ECO:0000259" key="2">
    <source>
        <dbReference type="PROSITE" id="PS50090"/>
    </source>
</evidence>
<feature type="compositionally biased region" description="Basic and acidic residues" evidence="1">
    <location>
        <begin position="201"/>
        <end position="212"/>
    </location>
</feature>
<evidence type="ECO:0000313" key="5">
    <source>
        <dbReference type="EMBL" id="GAB1321096.1"/>
    </source>
</evidence>
<dbReference type="Proteomes" id="UP001628179">
    <property type="component" value="Unassembled WGS sequence"/>
</dbReference>
<dbReference type="PANTHER" id="PTHR45614">
    <property type="entry name" value="MYB PROTEIN-RELATED"/>
    <property type="match status" value="1"/>
</dbReference>
<gene>
    <name evidence="5" type="ORF">MFIFM68171_11306</name>
</gene>
<accession>A0ABQ0GTM3</accession>
<dbReference type="PROSITE" id="PS51293">
    <property type="entry name" value="SANT"/>
    <property type="match status" value="2"/>
</dbReference>
<feature type="domain" description="SANT" evidence="3">
    <location>
        <begin position="114"/>
        <end position="162"/>
    </location>
</feature>
<keyword evidence="6" id="KW-1185">Reference proteome</keyword>
<dbReference type="Pfam" id="PF00249">
    <property type="entry name" value="Myb_DNA-binding"/>
    <property type="match status" value="3"/>
</dbReference>
<dbReference type="SUPFAM" id="SSF46689">
    <property type="entry name" value="Homeodomain-like"/>
    <property type="match status" value="2"/>
</dbReference>
<feature type="region of interest" description="Disordered" evidence="1">
    <location>
        <begin position="189"/>
        <end position="286"/>
    </location>
</feature>
<feature type="domain" description="HTH myb-type" evidence="4">
    <location>
        <begin position="113"/>
        <end position="162"/>
    </location>
</feature>
<feature type="domain" description="Myb-like" evidence="2">
    <location>
        <begin position="56"/>
        <end position="106"/>
    </location>
</feature>
<feature type="domain" description="Myb-like" evidence="2">
    <location>
        <begin position="107"/>
        <end position="158"/>
    </location>
</feature>
<evidence type="ECO:0000313" key="6">
    <source>
        <dbReference type="Proteomes" id="UP001628179"/>
    </source>
</evidence>
<evidence type="ECO:0000259" key="3">
    <source>
        <dbReference type="PROSITE" id="PS51293"/>
    </source>
</evidence>
<dbReference type="SMART" id="SM00717">
    <property type="entry name" value="SANT"/>
    <property type="match status" value="3"/>
</dbReference>
<feature type="domain" description="HTH myb-type" evidence="4">
    <location>
        <begin position="1"/>
        <end position="59"/>
    </location>
</feature>
<dbReference type="PANTHER" id="PTHR45614:SF199">
    <property type="entry name" value="MYB-LIKE TRANSCRIPTION FACTOR (EUROFUNG)-RELATED"/>
    <property type="match status" value="1"/>
</dbReference>
<dbReference type="PROSITE" id="PS51294">
    <property type="entry name" value="HTH_MYB"/>
    <property type="match status" value="3"/>
</dbReference>
<dbReference type="RefSeq" id="XP_070922826.1">
    <property type="nucleotide sequence ID" value="XM_071066725.1"/>
</dbReference>
<dbReference type="InterPro" id="IPR050560">
    <property type="entry name" value="MYB_TF"/>
</dbReference>
<feature type="domain" description="HTH myb-type" evidence="4">
    <location>
        <begin position="61"/>
        <end position="110"/>
    </location>
</feature>
<name>A0ABQ0GTM3_9PEZI</name>
<evidence type="ECO:0000256" key="1">
    <source>
        <dbReference type="SAM" id="MobiDB-lite"/>
    </source>
</evidence>
<dbReference type="InterPro" id="IPR001005">
    <property type="entry name" value="SANT/Myb"/>
</dbReference>
<feature type="domain" description="SANT" evidence="3">
    <location>
        <begin position="59"/>
        <end position="98"/>
    </location>
</feature>
<sequence>MARARRNWTPKEDELLRAAVNTALAQSRPLLWRELAKSVPGRSNKDCRRRWWNSLADGTAKGPWTEEEDERLIEAVRKHGMSWSRVAQVVRSRNPDQCSSHWSQVLDPAINYCDWTPEEDAQLLHAVLTHGTNWTRIAASHIPKRTTLALKNRYSTLRLRQNKLKDEGSGAYLELSPSGANRAFTTMLGAEQKQKRNRDPRRHDREDTKEGNNEGGDGNKEDDDDYGDGDSSSSSAQCIDSPGSMNPHSANYHERDTEAPRSGTWPEYGDRGGLPSPPASSLHYGTITPPLAGDSWLRATEGQMVGAGFFPETYSSSQMGSPVDVLSSVVPGAAGIQGNLSYMAYGIVGDIALSSPPAYQPFGRAGLRSSNNNQLPDAEVLPAVSVDSKRSSCPVDQIQADLSYQATLNMVCTGAQMESVVASLREIGVTVAIEIEPALPEAPHRPLGWNEEAAQGG</sequence>
<dbReference type="InterPro" id="IPR017884">
    <property type="entry name" value="SANT_dom"/>
</dbReference>
<organism evidence="5 6">
    <name type="scientific">Madurella fahalii</name>
    <dbReference type="NCBI Taxonomy" id="1157608"/>
    <lineage>
        <taxon>Eukaryota</taxon>
        <taxon>Fungi</taxon>
        <taxon>Dikarya</taxon>
        <taxon>Ascomycota</taxon>
        <taxon>Pezizomycotina</taxon>
        <taxon>Sordariomycetes</taxon>
        <taxon>Sordariomycetidae</taxon>
        <taxon>Sordariales</taxon>
        <taxon>Sordariales incertae sedis</taxon>
        <taxon>Madurella</taxon>
    </lineage>
</organism>